<dbReference type="Pfam" id="PF14244">
    <property type="entry name" value="Retrotran_gag_3"/>
    <property type="match status" value="1"/>
</dbReference>
<dbReference type="EMBL" id="JAIVGD010000023">
    <property type="protein sequence ID" value="KAH0743539.1"/>
    <property type="molecule type" value="Genomic_DNA"/>
</dbReference>
<dbReference type="PANTHER" id="PTHR37610">
    <property type="entry name" value="CCHC-TYPE DOMAIN-CONTAINING PROTEIN"/>
    <property type="match status" value="1"/>
</dbReference>
<evidence type="ECO:0000313" key="2">
    <source>
        <dbReference type="EMBL" id="KAH0743539.1"/>
    </source>
</evidence>
<dbReference type="InterPro" id="IPR029472">
    <property type="entry name" value="Copia-like_N"/>
</dbReference>
<comment type="caution">
    <text evidence="2">The sequence shown here is derived from an EMBL/GenBank/DDBJ whole genome shotgun (WGS) entry which is preliminary data.</text>
</comment>
<proteinExistence type="predicted"/>
<sequence>MVETTDVPSTVVSTGALDASHPHYIHPSDSPEMMLVHSLFDGKGFAGWKRAIVIALSAKNKLSFIDSSPTVPLITSPKHSAWSRCNNMVISWILNSLSRDIAEFVLYYPTAKEIWKELEARFGQCNGAQLYQLQKELNDVVQGANDIAGYFTKVKKLWDELDALNVSDYCVCACTCEGKAKTAKSHQNGRLIQFLIGLNEAYSGVRSSILMMDPLPSVGQAYSLLIQNEKQREVHVVSHHADVAFMANYCCAVIFLTFRKITF</sequence>
<dbReference type="PANTHER" id="PTHR37610:SF6">
    <property type="entry name" value="GAG-POLYPEPTIDE OF LTR COPIA-TYPE-RELATED"/>
    <property type="match status" value="1"/>
</dbReference>
<evidence type="ECO:0000313" key="3">
    <source>
        <dbReference type="Proteomes" id="UP000826656"/>
    </source>
</evidence>
<keyword evidence="3" id="KW-1185">Reference proteome</keyword>
<accession>A0ABQ7UB83</accession>
<name>A0ABQ7UB83_SOLTU</name>
<feature type="domain" description="Retrotransposon Copia-like N-terminal" evidence="1">
    <location>
        <begin position="26"/>
        <end position="68"/>
    </location>
</feature>
<protein>
    <recommendedName>
        <fullName evidence="1">Retrotransposon Copia-like N-terminal domain-containing protein</fullName>
    </recommendedName>
</protein>
<reference evidence="2 3" key="1">
    <citation type="journal article" date="2021" name="bioRxiv">
        <title>Chromosome-scale and haplotype-resolved genome assembly of a tetraploid potato cultivar.</title>
        <authorList>
            <person name="Sun H."/>
            <person name="Jiao W.-B."/>
            <person name="Krause K."/>
            <person name="Campoy J.A."/>
            <person name="Goel M."/>
            <person name="Folz-Donahue K."/>
            <person name="Kukat C."/>
            <person name="Huettel B."/>
            <person name="Schneeberger K."/>
        </authorList>
    </citation>
    <scope>NUCLEOTIDE SEQUENCE [LARGE SCALE GENOMIC DNA]</scope>
    <source>
        <strain evidence="2">SolTubOtavaFocal</strain>
        <tissue evidence="2">Leaves</tissue>
    </source>
</reference>
<organism evidence="2 3">
    <name type="scientific">Solanum tuberosum</name>
    <name type="common">Potato</name>
    <dbReference type="NCBI Taxonomy" id="4113"/>
    <lineage>
        <taxon>Eukaryota</taxon>
        <taxon>Viridiplantae</taxon>
        <taxon>Streptophyta</taxon>
        <taxon>Embryophyta</taxon>
        <taxon>Tracheophyta</taxon>
        <taxon>Spermatophyta</taxon>
        <taxon>Magnoliopsida</taxon>
        <taxon>eudicotyledons</taxon>
        <taxon>Gunneridae</taxon>
        <taxon>Pentapetalae</taxon>
        <taxon>asterids</taxon>
        <taxon>lamiids</taxon>
        <taxon>Solanales</taxon>
        <taxon>Solanaceae</taxon>
        <taxon>Solanoideae</taxon>
        <taxon>Solaneae</taxon>
        <taxon>Solanum</taxon>
    </lineage>
</organism>
<dbReference type="Proteomes" id="UP000826656">
    <property type="component" value="Unassembled WGS sequence"/>
</dbReference>
<evidence type="ECO:0000259" key="1">
    <source>
        <dbReference type="Pfam" id="PF14244"/>
    </source>
</evidence>
<gene>
    <name evidence="2" type="ORF">KY290_031532</name>
</gene>